<dbReference type="AlphaFoldDB" id="A0A381V2Y1"/>
<comment type="pathway">
    <text evidence="1">Purine metabolism; purine nucleoside salvage.</text>
</comment>
<evidence type="ECO:0000256" key="2">
    <source>
        <dbReference type="ARBA" id="ARBA00006751"/>
    </source>
</evidence>
<name>A0A381V2Y1_9ZZZZ</name>
<evidence type="ECO:0000256" key="6">
    <source>
        <dbReference type="ARBA" id="ARBA00031036"/>
    </source>
</evidence>
<dbReference type="Gene3D" id="3.40.50.1580">
    <property type="entry name" value="Nucleoside phosphorylase domain"/>
    <property type="match status" value="1"/>
</dbReference>
<organism evidence="8">
    <name type="scientific">marine metagenome</name>
    <dbReference type="NCBI Taxonomy" id="408172"/>
    <lineage>
        <taxon>unclassified sequences</taxon>
        <taxon>metagenomes</taxon>
        <taxon>ecological metagenomes</taxon>
    </lineage>
</organism>
<dbReference type="InterPro" id="IPR011268">
    <property type="entry name" value="Purine_phosphorylase"/>
</dbReference>
<dbReference type="NCBIfam" id="NF006054">
    <property type="entry name" value="PRK08202.1"/>
    <property type="match status" value="1"/>
</dbReference>
<keyword evidence="4" id="KW-0328">Glycosyltransferase</keyword>
<dbReference type="UniPathway" id="UPA00606"/>
<accession>A0A381V2Y1</accession>
<feature type="domain" description="Nucleoside phosphorylase" evidence="7">
    <location>
        <begin position="9"/>
        <end position="193"/>
    </location>
</feature>
<dbReference type="SUPFAM" id="SSF53167">
    <property type="entry name" value="Purine and uridine phosphorylases"/>
    <property type="match status" value="1"/>
</dbReference>
<dbReference type="InterPro" id="IPR035994">
    <property type="entry name" value="Nucleoside_phosphorylase_sf"/>
</dbReference>
<dbReference type="GO" id="GO:0005737">
    <property type="term" value="C:cytoplasm"/>
    <property type="evidence" value="ECO:0007669"/>
    <property type="project" value="TreeGrafter"/>
</dbReference>
<dbReference type="EC" id="2.4.2.1" evidence="3"/>
<dbReference type="CDD" id="cd09009">
    <property type="entry name" value="PNP-EcPNPII_like"/>
    <property type="match status" value="1"/>
</dbReference>
<dbReference type="EMBL" id="UINC01007490">
    <property type="protein sequence ID" value="SVA33613.1"/>
    <property type="molecule type" value="Genomic_DNA"/>
</dbReference>
<evidence type="ECO:0000259" key="7">
    <source>
        <dbReference type="Pfam" id="PF01048"/>
    </source>
</evidence>
<dbReference type="NCBIfam" id="TIGR01697">
    <property type="entry name" value="PNPH-PUNA-XAPA"/>
    <property type="match status" value="1"/>
</dbReference>
<proteinExistence type="inferred from homology"/>
<evidence type="ECO:0000256" key="3">
    <source>
        <dbReference type="ARBA" id="ARBA00011886"/>
    </source>
</evidence>
<keyword evidence="5" id="KW-0808">Transferase</keyword>
<dbReference type="Pfam" id="PF01048">
    <property type="entry name" value="PNP_UDP_1"/>
    <property type="match status" value="1"/>
</dbReference>
<dbReference type="PANTHER" id="PTHR11904">
    <property type="entry name" value="METHYLTHIOADENOSINE/PURINE NUCLEOSIDE PHOSPHORYLASE"/>
    <property type="match status" value="1"/>
</dbReference>
<evidence type="ECO:0000313" key="8">
    <source>
        <dbReference type="EMBL" id="SVA33613.1"/>
    </source>
</evidence>
<sequence length="204" mass="22427">MYGRSHIYEGHHPEHLAKPIRVLKDIGCKLLIVTNAAGSLDENMLAGSLMAITDHINWSGFNPLIGKNDDNYGPRFSDMSDAYSKFYRDQLIEVANKINQLIFQGVYCMYSGPNFETPAEIKALKVLGGNAVGMSTVPEVIVANHCALSVIAISVITNLAAGMNKTKLSHQETLTNAALAEEKIISLLHNYIENVNLHDTTRDN</sequence>
<protein>
    <recommendedName>
        <fullName evidence="3">purine-nucleoside phosphorylase</fullName>
        <ecNumber evidence="3">2.4.2.1</ecNumber>
    </recommendedName>
    <alternativeName>
        <fullName evidence="6">Inosine-guanosine phosphorylase</fullName>
    </alternativeName>
</protein>
<dbReference type="InterPro" id="IPR000845">
    <property type="entry name" value="Nucleoside_phosphorylase_d"/>
</dbReference>
<gene>
    <name evidence="8" type="ORF">METZ01_LOCUS86467</name>
</gene>
<dbReference type="PANTHER" id="PTHR11904:SF9">
    <property type="entry name" value="PURINE NUCLEOSIDE PHOSPHORYLASE-RELATED"/>
    <property type="match status" value="1"/>
</dbReference>
<comment type="similarity">
    <text evidence="2">Belongs to the PNP/MTAP phosphorylase family.</text>
</comment>
<dbReference type="GO" id="GO:0009116">
    <property type="term" value="P:nucleoside metabolic process"/>
    <property type="evidence" value="ECO:0007669"/>
    <property type="project" value="InterPro"/>
</dbReference>
<evidence type="ECO:0000256" key="1">
    <source>
        <dbReference type="ARBA" id="ARBA00005058"/>
    </source>
</evidence>
<reference evidence="8" key="1">
    <citation type="submission" date="2018-05" db="EMBL/GenBank/DDBJ databases">
        <authorList>
            <person name="Lanie J.A."/>
            <person name="Ng W.-L."/>
            <person name="Kazmierczak K.M."/>
            <person name="Andrzejewski T.M."/>
            <person name="Davidsen T.M."/>
            <person name="Wayne K.J."/>
            <person name="Tettelin H."/>
            <person name="Glass J.I."/>
            <person name="Rusch D."/>
            <person name="Podicherti R."/>
            <person name="Tsui H.-C.T."/>
            <person name="Winkler M.E."/>
        </authorList>
    </citation>
    <scope>NUCLEOTIDE SEQUENCE</scope>
</reference>
<evidence type="ECO:0000256" key="4">
    <source>
        <dbReference type="ARBA" id="ARBA00022676"/>
    </source>
</evidence>
<dbReference type="GO" id="GO:0004731">
    <property type="term" value="F:purine-nucleoside phosphorylase activity"/>
    <property type="evidence" value="ECO:0007669"/>
    <property type="project" value="UniProtKB-EC"/>
</dbReference>
<evidence type="ECO:0000256" key="5">
    <source>
        <dbReference type="ARBA" id="ARBA00022679"/>
    </source>
</evidence>